<keyword evidence="3 6" id="KW-0418">Kinase</keyword>
<dbReference type="GO" id="GO:0006172">
    <property type="term" value="P:ADP biosynthetic process"/>
    <property type="evidence" value="ECO:0007669"/>
    <property type="project" value="UniProtKB-UniRule"/>
</dbReference>
<evidence type="ECO:0000256" key="7">
    <source>
        <dbReference type="SAM" id="MobiDB-lite"/>
    </source>
</evidence>
<name>A0A0L8I5T9_OCTBM</name>
<reference evidence="9" key="1">
    <citation type="submission" date="2015-07" db="EMBL/GenBank/DDBJ databases">
        <title>MeaNS - Measles Nucleotide Surveillance Program.</title>
        <authorList>
            <person name="Tran T."/>
            <person name="Druce J."/>
        </authorList>
    </citation>
    <scope>NUCLEOTIDE SEQUENCE</scope>
    <source>
        <strain evidence="9">UCB-OBI-ISO-001</strain>
        <tissue evidence="9">Gonad</tissue>
    </source>
</reference>
<feature type="binding site" evidence="6">
    <location>
        <position position="179"/>
    </location>
    <ligand>
        <name>AMP</name>
        <dbReference type="ChEBI" id="CHEBI:456215"/>
    </ligand>
</feature>
<evidence type="ECO:0000256" key="2">
    <source>
        <dbReference type="ARBA" id="ARBA00022741"/>
    </source>
</evidence>
<keyword evidence="1 6" id="KW-0808">Transferase</keyword>
<sequence>MAPLQNVQTAEKPDEQTPGVKAVLLGPPGSGKGTQAPLLADHYKVCHLSTGDMLRAMVASGSKLGEQIKTVINEGKLVSDDLVIEIISQNLDKEACANGFLLDGFPRNVSQAEALDNLLTKRKTALDSVIEFSIDDSLLIERITGRRIHPASGRSYHVKFNPPKVDNIDDVTGESLITRADDNEATLKKRLESYHSQTSPLVEYYSKQGIHEAVNASQPPKIVFACIRAAFAKATSKDKVMFFSHK</sequence>
<dbReference type="InterPro" id="IPR007862">
    <property type="entry name" value="Adenylate_kinase_lid-dom"/>
</dbReference>
<dbReference type="KEGG" id="obi:106883940"/>
<dbReference type="InterPro" id="IPR028587">
    <property type="entry name" value="AK2"/>
</dbReference>
<feature type="binding site" evidence="6">
    <location>
        <position position="55"/>
    </location>
    <ligand>
        <name>AMP</name>
        <dbReference type="ChEBI" id="CHEBI:456215"/>
    </ligand>
</feature>
<dbReference type="InterPro" id="IPR033690">
    <property type="entry name" value="Adenylat_kinase_CS"/>
</dbReference>
<accession>A0A0L8I5T9</accession>
<keyword evidence="5 6" id="KW-0496">Mitochondrion</keyword>
<feature type="region of interest" description="NMPbind" evidence="6">
    <location>
        <begin position="49"/>
        <end position="78"/>
    </location>
</feature>
<feature type="domain" description="Adenylate kinase active site lid" evidence="8">
    <location>
        <begin position="146"/>
        <end position="181"/>
    </location>
</feature>
<dbReference type="PROSITE" id="PS00113">
    <property type="entry name" value="ADENYLATE_KINASE"/>
    <property type="match status" value="1"/>
</dbReference>
<evidence type="ECO:0000256" key="1">
    <source>
        <dbReference type="ARBA" id="ARBA00022679"/>
    </source>
</evidence>
<dbReference type="GO" id="GO:0005524">
    <property type="term" value="F:ATP binding"/>
    <property type="evidence" value="ECO:0007669"/>
    <property type="project" value="UniProtKB-KW"/>
</dbReference>
<feature type="region of interest" description="Disordered" evidence="7">
    <location>
        <begin position="1"/>
        <end position="29"/>
    </location>
</feature>
<feature type="binding site" evidence="6">
    <location>
        <position position="111"/>
    </location>
    <ligand>
        <name>AMP</name>
        <dbReference type="ChEBI" id="CHEBI:456215"/>
    </ligand>
</feature>
<dbReference type="HAMAP" id="MF_00235">
    <property type="entry name" value="Adenylate_kinase_Adk"/>
    <property type="match status" value="1"/>
</dbReference>
<dbReference type="AlphaFoldDB" id="A0A0L8I5T9"/>
<evidence type="ECO:0000313" key="9">
    <source>
        <dbReference type="EMBL" id="KOF96832.1"/>
    </source>
</evidence>
<comment type="catalytic activity">
    <reaction evidence="6">
        <text>AMP + ATP = 2 ADP</text>
        <dbReference type="Rhea" id="RHEA:12973"/>
        <dbReference type="ChEBI" id="CHEBI:30616"/>
        <dbReference type="ChEBI" id="CHEBI:456215"/>
        <dbReference type="ChEBI" id="CHEBI:456216"/>
        <dbReference type="EC" id="2.7.4.3"/>
    </reaction>
</comment>
<dbReference type="PANTHER" id="PTHR23359">
    <property type="entry name" value="NUCLEOTIDE KINASE"/>
    <property type="match status" value="1"/>
</dbReference>
<keyword evidence="6" id="KW-0963">Cytoplasm</keyword>
<feature type="binding site" evidence="6">
    <location>
        <position position="218"/>
    </location>
    <ligand>
        <name>ATP</name>
        <dbReference type="ChEBI" id="CHEBI:30616"/>
    </ligand>
</feature>
<evidence type="ECO:0000256" key="4">
    <source>
        <dbReference type="ARBA" id="ARBA00022840"/>
    </source>
</evidence>
<dbReference type="NCBIfam" id="NF011100">
    <property type="entry name" value="PRK14527.1"/>
    <property type="match status" value="1"/>
</dbReference>
<dbReference type="CDD" id="cd01428">
    <property type="entry name" value="ADK"/>
    <property type="match status" value="1"/>
</dbReference>
<evidence type="ECO:0000256" key="3">
    <source>
        <dbReference type="ARBA" id="ARBA00022777"/>
    </source>
</evidence>
<dbReference type="OrthoDB" id="439792at2759"/>
<comment type="subunit">
    <text evidence="6">Monomer.</text>
</comment>
<evidence type="ECO:0000259" key="8">
    <source>
        <dbReference type="Pfam" id="PF05191"/>
    </source>
</evidence>
<dbReference type="Pfam" id="PF00406">
    <property type="entry name" value="ADK"/>
    <property type="match status" value="1"/>
</dbReference>
<dbReference type="EC" id="2.7.4.3" evidence="6"/>
<dbReference type="InterPro" id="IPR027417">
    <property type="entry name" value="P-loop_NTPase"/>
</dbReference>
<dbReference type="SMR" id="A0A0L8I5T9"/>
<comment type="subcellular location">
    <subcellularLocation>
        <location evidence="6">Cytoplasm</location>
        <location evidence="6">Cytosol</location>
    </subcellularLocation>
    <subcellularLocation>
        <location evidence="6">Mitochondrion intermembrane space</location>
    </subcellularLocation>
    <text evidence="6">Predominantly mitochondrial.</text>
</comment>
<dbReference type="GO" id="GO:0004017">
    <property type="term" value="F:AMP kinase activity"/>
    <property type="evidence" value="ECO:0007669"/>
    <property type="project" value="UniProtKB-UniRule"/>
</dbReference>
<dbReference type="NCBIfam" id="NF001381">
    <property type="entry name" value="PRK00279.1-3"/>
    <property type="match status" value="1"/>
</dbReference>
<dbReference type="HAMAP" id="MF_03168">
    <property type="entry name" value="Adenylate_kinase_AK2"/>
    <property type="match status" value="1"/>
</dbReference>
<protein>
    <recommendedName>
        <fullName evidence="6">Adenylate kinase</fullName>
        <ecNumber evidence="6">2.7.4.3</ecNumber>
    </recommendedName>
    <alternativeName>
        <fullName evidence="6">ATP-AMP transphosphorylase</fullName>
    </alternativeName>
    <alternativeName>
        <fullName evidence="6">ATP:AMP phosphotransferase</fullName>
    </alternativeName>
    <alternativeName>
        <fullName evidence="6">Adenylate kinase cytosolic and mitochondrial</fullName>
    </alternativeName>
    <alternativeName>
        <fullName evidence="6">Adenylate monophosphate kinase</fullName>
    </alternativeName>
</protein>
<dbReference type="OMA" id="VYHEQTA"/>
<feature type="binding site" evidence="6">
    <location>
        <begin position="29"/>
        <end position="34"/>
    </location>
    <ligand>
        <name>ATP</name>
        <dbReference type="ChEBI" id="CHEBI:30616"/>
    </ligand>
</feature>
<keyword evidence="2 6" id="KW-0547">Nucleotide-binding</keyword>
<keyword evidence="4 6" id="KW-0067">ATP-binding</keyword>
<dbReference type="SUPFAM" id="SSF52540">
    <property type="entry name" value="P-loop containing nucleoside triphosphate hydrolases"/>
    <property type="match status" value="1"/>
</dbReference>
<dbReference type="InterPro" id="IPR006259">
    <property type="entry name" value="Adenyl_kin_sub"/>
</dbReference>
<feature type="binding site" evidence="6">
    <location>
        <position position="146"/>
    </location>
    <ligand>
        <name>ATP</name>
        <dbReference type="ChEBI" id="CHEBI:30616"/>
    </ligand>
</feature>
<comment type="function">
    <text evidence="6">Catalyzes the reversible transfer of the terminal phosphate group between ATP and AMP. Plays an important role in cellular energy homeostasis and in adenine nucleotide metabolism. Adenylate kinase activity is critical for regulation of the phosphate utilization and the AMP de novo biosynthesis pathways.</text>
</comment>
<dbReference type="Pfam" id="PF05191">
    <property type="entry name" value="ADK_lid"/>
    <property type="match status" value="1"/>
</dbReference>
<organism evidence="9">
    <name type="scientific">Octopus bimaculoides</name>
    <name type="common">California two-spotted octopus</name>
    <dbReference type="NCBI Taxonomy" id="37653"/>
    <lineage>
        <taxon>Eukaryota</taxon>
        <taxon>Metazoa</taxon>
        <taxon>Spiralia</taxon>
        <taxon>Lophotrochozoa</taxon>
        <taxon>Mollusca</taxon>
        <taxon>Cephalopoda</taxon>
        <taxon>Coleoidea</taxon>
        <taxon>Octopodiformes</taxon>
        <taxon>Octopoda</taxon>
        <taxon>Incirrata</taxon>
        <taxon>Octopodidae</taxon>
        <taxon>Octopus</taxon>
    </lineage>
</organism>
<feature type="binding site" evidence="6">
    <location>
        <begin position="104"/>
        <end position="107"/>
    </location>
    <ligand>
        <name>AMP</name>
        <dbReference type="ChEBI" id="CHEBI:456215"/>
    </ligand>
</feature>
<dbReference type="EMBL" id="KQ416479">
    <property type="protein sequence ID" value="KOF96832.1"/>
    <property type="molecule type" value="Genomic_DNA"/>
</dbReference>
<feature type="binding site" evidence="6">
    <location>
        <begin position="76"/>
        <end position="78"/>
    </location>
    <ligand>
        <name>AMP</name>
        <dbReference type="ChEBI" id="CHEBI:456215"/>
    </ligand>
</feature>
<dbReference type="PRINTS" id="PR00094">
    <property type="entry name" value="ADENYLTKNASE"/>
</dbReference>
<evidence type="ECO:0000256" key="6">
    <source>
        <dbReference type="HAMAP-Rule" id="MF_03168"/>
    </source>
</evidence>
<feature type="binding site" evidence="6">
    <location>
        <position position="190"/>
    </location>
    <ligand>
        <name>AMP</name>
        <dbReference type="ChEBI" id="CHEBI:456215"/>
    </ligand>
</feature>
<proteinExistence type="inferred from homology"/>
<dbReference type="NCBIfam" id="NF001380">
    <property type="entry name" value="PRK00279.1-2"/>
    <property type="match status" value="1"/>
</dbReference>
<gene>
    <name evidence="9" type="ORF">OCBIM_22033388mg</name>
</gene>
<evidence type="ECO:0000256" key="5">
    <source>
        <dbReference type="ARBA" id="ARBA00023128"/>
    </source>
</evidence>
<dbReference type="Gene3D" id="3.40.50.300">
    <property type="entry name" value="P-loop containing nucleotide triphosphate hydrolases"/>
    <property type="match status" value="1"/>
</dbReference>
<feature type="binding site" evidence="6">
    <location>
        <begin position="155"/>
        <end position="156"/>
    </location>
    <ligand>
        <name>ATP</name>
        <dbReference type="ChEBI" id="CHEBI:30616"/>
    </ligand>
</feature>
<dbReference type="GO" id="GO:0046033">
    <property type="term" value="P:AMP metabolic process"/>
    <property type="evidence" value="ECO:0007669"/>
    <property type="project" value="UniProtKB-UniRule"/>
</dbReference>
<dbReference type="GO" id="GO:0005829">
    <property type="term" value="C:cytosol"/>
    <property type="evidence" value="ECO:0007669"/>
    <property type="project" value="UniProtKB-SubCell"/>
</dbReference>
<dbReference type="NCBIfam" id="TIGR01351">
    <property type="entry name" value="adk"/>
    <property type="match status" value="1"/>
</dbReference>
<feature type="region of interest" description="LID" evidence="6">
    <location>
        <begin position="145"/>
        <end position="182"/>
    </location>
</feature>
<dbReference type="FunFam" id="3.40.50.300:FF:000106">
    <property type="entry name" value="Adenylate kinase mitochondrial"/>
    <property type="match status" value="1"/>
</dbReference>
<dbReference type="STRING" id="37653.A0A0L8I5T9"/>
<dbReference type="NCBIfam" id="NF001379">
    <property type="entry name" value="PRK00279.1-1"/>
    <property type="match status" value="1"/>
</dbReference>
<dbReference type="GO" id="GO:0046034">
    <property type="term" value="P:ATP metabolic process"/>
    <property type="evidence" value="ECO:0007669"/>
    <property type="project" value="UniProtKB-UniRule"/>
</dbReference>
<comment type="domain">
    <text evidence="6">Consists of three domains, a large central CORE domain and two small peripheral domains, NMPbind and LID, which undergo movements during catalysis. The LID domain closes over the site of phosphoryl transfer upon ATP binding. Assembling and dissambling the active center during each catalytic cycle provides an effective means to prevent ATP hydrolysis.</text>
</comment>
<dbReference type="InterPro" id="IPR000850">
    <property type="entry name" value="Adenylat/UMP-CMP_kin"/>
</dbReference>
<dbReference type="GO" id="GO:0005758">
    <property type="term" value="C:mitochondrial intermembrane space"/>
    <property type="evidence" value="ECO:0007669"/>
    <property type="project" value="UniProtKB-SubCell"/>
</dbReference>
<comment type="similarity">
    <text evidence="6">Belongs to the adenylate kinase family. AK2 subfamily.</text>
</comment>
<feature type="binding site" evidence="6">
    <location>
        <position position="50"/>
    </location>
    <ligand>
        <name>AMP</name>
        <dbReference type="ChEBI" id="CHEBI:456215"/>
    </ligand>
</feature>